<protein>
    <submittedName>
        <fullName evidence="2">Uncharacterized protein</fullName>
    </submittedName>
</protein>
<evidence type="ECO:0000256" key="1">
    <source>
        <dbReference type="SAM" id="MobiDB-lite"/>
    </source>
</evidence>
<evidence type="ECO:0000313" key="3">
    <source>
        <dbReference type="Proteomes" id="UP000031036"/>
    </source>
</evidence>
<gene>
    <name evidence="2" type="ORF">Tcan_17653</name>
</gene>
<reference evidence="2 3" key="1">
    <citation type="submission" date="2014-11" db="EMBL/GenBank/DDBJ databases">
        <title>Genetic blueprint of the zoonotic pathogen Toxocara canis.</title>
        <authorList>
            <person name="Zhu X.-Q."/>
            <person name="Korhonen P.K."/>
            <person name="Cai H."/>
            <person name="Young N.D."/>
            <person name="Nejsum P."/>
            <person name="von Samson-Himmelstjerna G."/>
            <person name="Boag P.R."/>
            <person name="Tan P."/>
            <person name="Li Q."/>
            <person name="Min J."/>
            <person name="Yang Y."/>
            <person name="Wang X."/>
            <person name="Fang X."/>
            <person name="Hall R.S."/>
            <person name="Hofmann A."/>
            <person name="Sternberg P.W."/>
            <person name="Jex A.R."/>
            <person name="Gasser R.B."/>
        </authorList>
    </citation>
    <scope>NUCLEOTIDE SEQUENCE [LARGE SCALE GENOMIC DNA]</scope>
    <source>
        <strain evidence="2">PN_DK_2014</strain>
    </source>
</reference>
<proteinExistence type="predicted"/>
<dbReference type="AlphaFoldDB" id="A0A0B2UNW0"/>
<sequence length="184" mass="20241">MVGAEAEAGVRGGRAGDVLKAGAGTRSPNKRKPALMPRPSRGVPDHITSTKEGRSVGRECMFGDINGEPNPCTTVVRAELFEPQVTVIVLDKLSDEEFSGANVLIGGDSVNGNPSGKSVQTVYDNLHTLVKVSPFCRDRRIVLLAVWWRQDEHLSQWRTKERRMRRGGGCEETHGFCLDQEDLR</sequence>
<dbReference type="Proteomes" id="UP000031036">
    <property type="component" value="Unassembled WGS sequence"/>
</dbReference>
<evidence type="ECO:0000313" key="2">
    <source>
        <dbReference type="EMBL" id="KHN70974.1"/>
    </source>
</evidence>
<accession>A0A0B2UNW0</accession>
<dbReference type="EMBL" id="JPKZ01022846">
    <property type="protein sequence ID" value="KHN70974.1"/>
    <property type="molecule type" value="Genomic_DNA"/>
</dbReference>
<keyword evidence="3" id="KW-1185">Reference proteome</keyword>
<organism evidence="2 3">
    <name type="scientific">Toxocara canis</name>
    <name type="common">Canine roundworm</name>
    <dbReference type="NCBI Taxonomy" id="6265"/>
    <lineage>
        <taxon>Eukaryota</taxon>
        <taxon>Metazoa</taxon>
        <taxon>Ecdysozoa</taxon>
        <taxon>Nematoda</taxon>
        <taxon>Chromadorea</taxon>
        <taxon>Rhabditida</taxon>
        <taxon>Spirurina</taxon>
        <taxon>Ascaridomorpha</taxon>
        <taxon>Ascaridoidea</taxon>
        <taxon>Toxocaridae</taxon>
        <taxon>Toxocara</taxon>
    </lineage>
</organism>
<feature type="region of interest" description="Disordered" evidence="1">
    <location>
        <begin position="1"/>
        <end position="51"/>
    </location>
</feature>
<comment type="caution">
    <text evidence="2">The sequence shown here is derived from an EMBL/GenBank/DDBJ whole genome shotgun (WGS) entry which is preliminary data.</text>
</comment>
<name>A0A0B2UNW0_TOXCA</name>